<dbReference type="Pfam" id="PF07891">
    <property type="entry name" value="DUF1666"/>
    <property type="match status" value="2"/>
</dbReference>
<dbReference type="InterPro" id="IPR012870">
    <property type="entry name" value="DUF1666"/>
</dbReference>
<sequence length="271" mass="32188">MKSLSPTVASILSHNFRPSRRRSPEDPSERFLKELRYDLETVYVGQMCLSWEFLRWQYEQARDLPESDPYHSHQYNQVAGEFQQFQVVVQRFVEDESFKGPRLPNYINNRCVLRNLLQVPVIKVRCWRKSWKEAMHVMWEFIKADKVETTSVIKSLSNTHVELQDPLDHDLVAQIHAAVTKGKFITLKEKRLKDLLRTGNCLVKKFKKPKEERSNQNLFFSQVDMRLVARVLRMPRITSDQLQWCKAKMDKIILVDRVKIHREPSFLLFPC</sequence>
<organism evidence="1 2">
    <name type="scientific">Eleusine coracana subsp. coracana</name>
    <dbReference type="NCBI Taxonomy" id="191504"/>
    <lineage>
        <taxon>Eukaryota</taxon>
        <taxon>Viridiplantae</taxon>
        <taxon>Streptophyta</taxon>
        <taxon>Embryophyta</taxon>
        <taxon>Tracheophyta</taxon>
        <taxon>Spermatophyta</taxon>
        <taxon>Magnoliopsida</taxon>
        <taxon>Liliopsida</taxon>
        <taxon>Poales</taxon>
        <taxon>Poaceae</taxon>
        <taxon>PACMAD clade</taxon>
        <taxon>Chloridoideae</taxon>
        <taxon>Cynodonteae</taxon>
        <taxon>Eleusininae</taxon>
        <taxon>Eleusine</taxon>
    </lineage>
</organism>
<reference evidence="1" key="2">
    <citation type="submission" date="2021-12" db="EMBL/GenBank/DDBJ databases">
        <title>Resequencing data analysis of finger millet.</title>
        <authorList>
            <person name="Hatakeyama M."/>
            <person name="Aluri S."/>
            <person name="Balachadran M.T."/>
            <person name="Sivarajan S.R."/>
            <person name="Poveda L."/>
            <person name="Shimizu-Inatsugi R."/>
            <person name="Schlapbach R."/>
            <person name="Sreeman S.M."/>
            <person name="Shimizu K.K."/>
        </authorList>
    </citation>
    <scope>NUCLEOTIDE SEQUENCE</scope>
</reference>
<proteinExistence type="predicted"/>
<comment type="caution">
    <text evidence="1">The sequence shown here is derived from an EMBL/GenBank/DDBJ whole genome shotgun (WGS) entry which is preliminary data.</text>
</comment>
<dbReference type="AlphaFoldDB" id="A0AAV5FH88"/>
<gene>
    <name evidence="1" type="primary">gb22644</name>
    <name evidence="1" type="ORF">PR202_gb22644</name>
</gene>
<dbReference type="Proteomes" id="UP001054889">
    <property type="component" value="Unassembled WGS sequence"/>
</dbReference>
<dbReference type="PANTHER" id="PTHR46741:SF2">
    <property type="entry name" value="RIBOSOMAL PROTEIN L34AE"/>
    <property type="match status" value="1"/>
</dbReference>
<keyword evidence="2" id="KW-1185">Reference proteome</keyword>
<protein>
    <submittedName>
        <fullName evidence="1">Uncharacterized protein</fullName>
    </submittedName>
</protein>
<evidence type="ECO:0000313" key="2">
    <source>
        <dbReference type="Proteomes" id="UP001054889"/>
    </source>
</evidence>
<evidence type="ECO:0000313" key="1">
    <source>
        <dbReference type="EMBL" id="GJN34013.1"/>
    </source>
</evidence>
<accession>A0AAV5FH88</accession>
<reference evidence="1" key="1">
    <citation type="journal article" date="2018" name="DNA Res.">
        <title>Multiple hybrid de novo genome assembly of finger millet, an orphan allotetraploid crop.</title>
        <authorList>
            <person name="Hatakeyama M."/>
            <person name="Aluri S."/>
            <person name="Balachadran M.T."/>
            <person name="Sivarajan S.R."/>
            <person name="Patrignani A."/>
            <person name="Gruter S."/>
            <person name="Poveda L."/>
            <person name="Shimizu-Inatsugi R."/>
            <person name="Baeten J."/>
            <person name="Francoijs K.J."/>
            <person name="Nataraja K.N."/>
            <person name="Reddy Y.A.N."/>
            <person name="Phadnis S."/>
            <person name="Ravikumar R.L."/>
            <person name="Schlapbach R."/>
            <person name="Sreeman S.M."/>
            <person name="Shimizu K.K."/>
        </authorList>
    </citation>
    <scope>NUCLEOTIDE SEQUENCE</scope>
</reference>
<name>A0AAV5FH88_ELECO</name>
<dbReference type="EMBL" id="BQKI01000085">
    <property type="protein sequence ID" value="GJN34013.1"/>
    <property type="molecule type" value="Genomic_DNA"/>
</dbReference>
<dbReference type="PANTHER" id="PTHR46741">
    <property type="entry name" value="OS09G0413600 PROTEIN"/>
    <property type="match status" value="1"/>
</dbReference>